<dbReference type="Proteomes" id="UP000218164">
    <property type="component" value="Unassembled WGS sequence"/>
</dbReference>
<keyword evidence="1" id="KW-0472">Membrane</keyword>
<organism evidence="2 3">
    <name type="scientific">Methanosarcina spelaei</name>
    <dbReference type="NCBI Taxonomy" id="1036679"/>
    <lineage>
        <taxon>Archaea</taxon>
        <taxon>Methanobacteriati</taxon>
        <taxon>Methanobacteriota</taxon>
        <taxon>Stenosarchaea group</taxon>
        <taxon>Methanomicrobia</taxon>
        <taxon>Methanosarcinales</taxon>
        <taxon>Methanosarcinaceae</taxon>
        <taxon>Methanosarcina</taxon>
    </lineage>
</organism>
<evidence type="ECO:0000313" key="3">
    <source>
        <dbReference type="Proteomes" id="UP000218164"/>
    </source>
</evidence>
<accession>A0A2A2HSC0</accession>
<evidence type="ECO:0008006" key="4">
    <source>
        <dbReference type="Google" id="ProtNLM"/>
    </source>
</evidence>
<feature type="transmembrane region" description="Helical" evidence="1">
    <location>
        <begin position="153"/>
        <end position="168"/>
    </location>
</feature>
<sequence>MLLFGHIGVTLGIFFVIGIFRPRLKTVIDPKYLVIGALLPDLIDKPLGMIIFASTFANGRIICHTLLFVLPLFLLGLYLYEKKKDIKVLSLASGSFFHLMEDQMWKTPKTLLWPLLGLQFPKNQVDFNGIEYLTRLFENSFTFHISRSSTPEILGMGIIVILTLHWLIKEFGQNKF</sequence>
<dbReference type="EMBL" id="LMVP01000257">
    <property type="protein sequence ID" value="PAV12399.1"/>
    <property type="molecule type" value="Genomic_DNA"/>
</dbReference>
<feature type="transmembrane region" description="Helical" evidence="1">
    <location>
        <begin position="59"/>
        <end position="80"/>
    </location>
</feature>
<dbReference type="InterPro" id="IPR007404">
    <property type="entry name" value="YdjM-like"/>
</dbReference>
<dbReference type="AlphaFoldDB" id="A0A2A2HSC0"/>
<keyword evidence="3" id="KW-1185">Reference proteome</keyword>
<reference evidence="2 3" key="1">
    <citation type="journal article" date="2017" name="BMC Genomics">
        <title>Genomic analysis of methanogenic archaea reveals a shift towards energy conservation.</title>
        <authorList>
            <person name="Gilmore S.P."/>
            <person name="Henske J.K."/>
            <person name="Sexton J.A."/>
            <person name="Solomon K.V."/>
            <person name="Seppala S."/>
            <person name="Yoo J.I."/>
            <person name="Huyett L.M."/>
            <person name="Pressman A."/>
            <person name="Cogan J.Z."/>
            <person name="Kivenson V."/>
            <person name="Peng X."/>
            <person name="Tan Y."/>
            <person name="Valentine D.L."/>
            <person name="O'Malley M.A."/>
        </authorList>
    </citation>
    <scope>NUCLEOTIDE SEQUENCE [LARGE SCALE GENOMIC DNA]</scope>
    <source>
        <strain evidence="2 3">MC-15</strain>
    </source>
</reference>
<protein>
    <recommendedName>
        <fullName evidence="4">Metal-dependent hydrolase</fullName>
    </recommendedName>
</protein>
<dbReference type="Pfam" id="PF04307">
    <property type="entry name" value="YdjM"/>
    <property type="match status" value="1"/>
</dbReference>
<proteinExistence type="predicted"/>
<dbReference type="OrthoDB" id="200338at2157"/>
<evidence type="ECO:0000313" key="2">
    <source>
        <dbReference type="EMBL" id="PAV12399.1"/>
    </source>
</evidence>
<dbReference type="RefSeq" id="WP_095644707.1">
    <property type="nucleotide sequence ID" value="NZ_LMVP01000257.1"/>
</dbReference>
<comment type="caution">
    <text evidence="2">The sequence shown here is derived from an EMBL/GenBank/DDBJ whole genome shotgun (WGS) entry which is preliminary data.</text>
</comment>
<evidence type="ECO:0000256" key="1">
    <source>
        <dbReference type="SAM" id="Phobius"/>
    </source>
</evidence>
<keyword evidence="1" id="KW-1133">Transmembrane helix</keyword>
<keyword evidence="1" id="KW-0812">Transmembrane</keyword>
<name>A0A2A2HSC0_9EURY</name>
<gene>
    <name evidence="2" type="ORF">ASJ81_06390</name>
</gene>
<feature type="transmembrane region" description="Helical" evidence="1">
    <location>
        <begin position="6"/>
        <end position="24"/>
    </location>
</feature>